<dbReference type="EMBL" id="BGPR01003529">
    <property type="protein sequence ID" value="GBM89298.1"/>
    <property type="molecule type" value="Genomic_DNA"/>
</dbReference>
<protein>
    <recommendedName>
        <fullName evidence="3">Helitron helicase-like domain-containing protein</fullName>
    </recommendedName>
</protein>
<accession>A0A4Y2JIL4</accession>
<proteinExistence type="predicted"/>
<dbReference type="OrthoDB" id="6435795at2759"/>
<sequence>MPSDERKVVIRAVKRPVGEHERRFHNPQINEVEIIIAGTDCDRRDIVIQKRGGYLQRIAETNRSFDALQYPIIFWQGEDGYHFDVMQCIPNSQSTSTKEVSMMNFYAYRIMIRNNSFNHF</sequence>
<evidence type="ECO:0000313" key="1">
    <source>
        <dbReference type="EMBL" id="GBM89298.1"/>
    </source>
</evidence>
<evidence type="ECO:0008006" key="3">
    <source>
        <dbReference type="Google" id="ProtNLM"/>
    </source>
</evidence>
<gene>
    <name evidence="1" type="ORF">AVEN_88464_1</name>
</gene>
<dbReference type="PANTHER" id="PTHR45786:SF74">
    <property type="entry name" value="ATP-DEPENDENT DNA HELICASE"/>
    <property type="match status" value="1"/>
</dbReference>
<name>A0A4Y2JIL4_ARAVE</name>
<evidence type="ECO:0000313" key="2">
    <source>
        <dbReference type="Proteomes" id="UP000499080"/>
    </source>
</evidence>
<dbReference type="Proteomes" id="UP000499080">
    <property type="component" value="Unassembled WGS sequence"/>
</dbReference>
<reference evidence="1 2" key="1">
    <citation type="journal article" date="2019" name="Sci. Rep.">
        <title>Orb-weaving spider Araneus ventricosus genome elucidates the spidroin gene catalogue.</title>
        <authorList>
            <person name="Kono N."/>
            <person name="Nakamura H."/>
            <person name="Ohtoshi R."/>
            <person name="Moran D.A.P."/>
            <person name="Shinohara A."/>
            <person name="Yoshida Y."/>
            <person name="Fujiwara M."/>
            <person name="Mori M."/>
            <person name="Tomita M."/>
            <person name="Arakawa K."/>
        </authorList>
    </citation>
    <scope>NUCLEOTIDE SEQUENCE [LARGE SCALE GENOMIC DNA]</scope>
</reference>
<dbReference type="AlphaFoldDB" id="A0A4Y2JIL4"/>
<comment type="caution">
    <text evidence="1">The sequence shown here is derived from an EMBL/GenBank/DDBJ whole genome shotgun (WGS) entry which is preliminary data.</text>
</comment>
<organism evidence="1 2">
    <name type="scientific">Araneus ventricosus</name>
    <name type="common">Orbweaver spider</name>
    <name type="synonym">Epeira ventricosa</name>
    <dbReference type="NCBI Taxonomy" id="182803"/>
    <lineage>
        <taxon>Eukaryota</taxon>
        <taxon>Metazoa</taxon>
        <taxon>Ecdysozoa</taxon>
        <taxon>Arthropoda</taxon>
        <taxon>Chelicerata</taxon>
        <taxon>Arachnida</taxon>
        <taxon>Araneae</taxon>
        <taxon>Araneomorphae</taxon>
        <taxon>Entelegynae</taxon>
        <taxon>Araneoidea</taxon>
        <taxon>Araneidae</taxon>
        <taxon>Araneus</taxon>
    </lineage>
</organism>
<keyword evidence="2" id="KW-1185">Reference proteome</keyword>
<dbReference type="PANTHER" id="PTHR45786">
    <property type="entry name" value="DNA BINDING PROTEIN-LIKE"/>
    <property type="match status" value="1"/>
</dbReference>